<sequence>MTTSIQQFAVKNSPSSTDEAFFKLNSLQHKLITLQRSLFQEINFCLSVDFQHNYKGINRKLLEMKEECQRLLAQLSQKQNVKDLFTQTAYLEFSITHEEERIKAFMNEYGC</sequence>
<evidence type="ECO:0000313" key="2">
    <source>
        <dbReference type="EMBL" id="GAA4828452.1"/>
    </source>
</evidence>
<comment type="caution">
    <text evidence="2">The sequence shown here is derived from an EMBL/GenBank/DDBJ whole genome shotgun (WGS) entry which is preliminary data.</text>
</comment>
<reference evidence="3" key="1">
    <citation type="journal article" date="2019" name="Int. J. Syst. Evol. Microbiol.">
        <title>The Global Catalogue of Microorganisms (GCM) 10K type strain sequencing project: providing services to taxonomists for standard genome sequencing and annotation.</title>
        <authorList>
            <consortium name="The Broad Institute Genomics Platform"/>
            <consortium name="The Broad Institute Genome Sequencing Center for Infectious Disease"/>
            <person name="Wu L."/>
            <person name="Ma J."/>
        </authorList>
    </citation>
    <scope>NUCLEOTIDE SEQUENCE [LARGE SCALE GENOMIC DNA]</scope>
    <source>
        <strain evidence="3">JCM 18326</strain>
    </source>
</reference>
<proteinExistence type="predicted"/>
<dbReference type="EMBL" id="BAABJX010000020">
    <property type="protein sequence ID" value="GAA4828452.1"/>
    <property type="molecule type" value="Genomic_DNA"/>
</dbReference>
<evidence type="ECO:0008006" key="4">
    <source>
        <dbReference type="Google" id="ProtNLM"/>
    </source>
</evidence>
<keyword evidence="1" id="KW-0175">Coiled coil</keyword>
<gene>
    <name evidence="2" type="ORF">GCM10023331_11870</name>
</gene>
<evidence type="ECO:0000256" key="1">
    <source>
        <dbReference type="SAM" id="Coils"/>
    </source>
</evidence>
<keyword evidence="3" id="KW-1185">Reference proteome</keyword>
<protein>
    <recommendedName>
        <fullName evidence="4">KxDL domain-containing protein</fullName>
    </recommendedName>
</protein>
<feature type="coiled-coil region" evidence="1">
    <location>
        <begin position="54"/>
        <end position="81"/>
    </location>
</feature>
<dbReference type="Proteomes" id="UP001500298">
    <property type="component" value="Unassembled WGS sequence"/>
</dbReference>
<organism evidence="2 3">
    <name type="scientific">Algivirga pacifica</name>
    <dbReference type="NCBI Taxonomy" id="1162670"/>
    <lineage>
        <taxon>Bacteria</taxon>
        <taxon>Pseudomonadati</taxon>
        <taxon>Bacteroidota</taxon>
        <taxon>Cytophagia</taxon>
        <taxon>Cytophagales</taxon>
        <taxon>Flammeovirgaceae</taxon>
        <taxon>Algivirga</taxon>
    </lineage>
</organism>
<dbReference type="RefSeq" id="WP_345370033.1">
    <property type="nucleotide sequence ID" value="NZ_BAABJX010000020.1"/>
</dbReference>
<evidence type="ECO:0000313" key="3">
    <source>
        <dbReference type="Proteomes" id="UP001500298"/>
    </source>
</evidence>
<accession>A0ABP9D5J4</accession>
<name>A0ABP9D5J4_9BACT</name>